<evidence type="ECO:0000313" key="3">
    <source>
        <dbReference type="Proteomes" id="UP001262582"/>
    </source>
</evidence>
<dbReference type="SMART" id="SM00829">
    <property type="entry name" value="PKS_ER"/>
    <property type="match status" value="1"/>
</dbReference>
<dbReference type="Proteomes" id="UP001262582">
    <property type="component" value="Unassembled WGS sequence"/>
</dbReference>
<proteinExistence type="predicted"/>
<dbReference type="Pfam" id="PF00107">
    <property type="entry name" value="ADH_zinc_N"/>
    <property type="match status" value="1"/>
</dbReference>
<dbReference type="CDD" id="cd08276">
    <property type="entry name" value="MDR7"/>
    <property type="match status" value="1"/>
</dbReference>
<dbReference type="SUPFAM" id="SSF51735">
    <property type="entry name" value="NAD(P)-binding Rossmann-fold domains"/>
    <property type="match status" value="1"/>
</dbReference>
<dbReference type="EMBL" id="JAVRHK010000013">
    <property type="protein sequence ID" value="MDT0677945.1"/>
    <property type="molecule type" value="Genomic_DNA"/>
</dbReference>
<evidence type="ECO:0000313" key="2">
    <source>
        <dbReference type="EMBL" id="MDT0677945.1"/>
    </source>
</evidence>
<gene>
    <name evidence="2" type="ORF">RM539_15280</name>
</gene>
<accession>A0ABU3D9D0</accession>
<dbReference type="InterPro" id="IPR013154">
    <property type="entry name" value="ADH-like_N"/>
</dbReference>
<evidence type="ECO:0000259" key="1">
    <source>
        <dbReference type="SMART" id="SM00829"/>
    </source>
</evidence>
<keyword evidence="3" id="KW-1185">Reference proteome</keyword>
<dbReference type="InterPro" id="IPR052711">
    <property type="entry name" value="Zinc_ADH-like"/>
</dbReference>
<name>A0ABU3D9D0_9FLAO</name>
<dbReference type="PANTHER" id="PTHR45033">
    <property type="match status" value="1"/>
</dbReference>
<dbReference type="Gene3D" id="3.90.180.10">
    <property type="entry name" value="Medium-chain alcohol dehydrogenases, catalytic domain"/>
    <property type="match status" value="1"/>
</dbReference>
<dbReference type="PANTHER" id="PTHR45033:SF2">
    <property type="entry name" value="ZINC-TYPE ALCOHOL DEHYDROGENASE-LIKE PROTEIN C1773.06C"/>
    <property type="match status" value="1"/>
</dbReference>
<dbReference type="InterPro" id="IPR020843">
    <property type="entry name" value="ER"/>
</dbReference>
<dbReference type="SUPFAM" id="SSF50129">
    <property type="entry name" value="GroES-like"/>
    <property type="match status" value="1"/>
</dbReference>
<dbReference type="Pfam" id="PF08240">
    <property type="entry name" value="ADH_N"/>
    <property type="match status" value="1"/>
</dbReference>
<sequence>METTKTDTMRRWVLKAGETTLDGLEIEDVAIPEPGPGQVRIKMKAASINYRDQIVLQGMYGGAVSSDIIPLSDGAGIIYKLGENVTKWHEGDKVTSIYTPEEWADGPPIPGLDFGLGSEGHHGVLAEYIILNAERIALAPEKWTLIEAATIPCAALTAWTAVNGDRPYARPLTEKDKVLGLGTGGVSLFSLLFAKAAGAEVIGTSSQQEKLDKLSELGITNSVNYSEEEKWGEVIFDSYGGASKVINTVGGSAIDQTIAAVGFGGEIAFMGLFDYADKAPNFVNLMMKGASIRGTAVGSTAAHLDLVDFINTHDFKPPIHKVFPFNEAVEAYKAATSKDLFGKIVIEID</sequence>
<protein>
    <submittedName>
        <fullName evidence="2">NAD(P)-dependent alcohol dehydrogenase</fullName>
    </submittedName>
</protein>
<comment type="caution">
    <text evidence="2">The sequence shown here is derived from an EMBL/GenBank/DDBJ whole genome shotgun (WGS) entry which is preliminary data.</text>
</comment>
<organism evidence="2 3">
    <name type="scientific">Autumnicola musiva</name>
    <dbReference type="NCBI Taxonomy" id="3075589"/>
    <lineage>
        <taxon>Bacteria</taxon>
        <taxon>Pseudomonadati</taxon>
        <taxon>Bacteroidota</taxon>
        <taxon>Flavobacteriia</taxon>
        <taxon>Flavobacteriales</taxon>
        <taxon>Flavobacteriaceae</taxon>
        <taxon>Autumnicola</taxon>
    </lineage>
</organism>
<dbReference type="InterPro" id="IPR011032">
    <property type="entry name" value="GroES-like_sf"/>
</dbReference>
<dbReference type="InterPro" id="IPR013149">
    <property type="entry name" value="ADH-like_C"/>
</dbReference>
<reference evidence="2 3" key="1">
    <citation type="submission" date="2023-09" db="EMBL/GenBank/DDBJ databases">
        <authorList>
            <person name="Rey-Velasco X."/>
        </authorList>
    </citation>
    <scope>NUCLEOTIDE SEQUENCE [LARGE SCALE GENOMIC DNA]</scope>
    <source>
        <strain evidence="2 3">F117</strain>
    </source>
</reference>
<dbReference type="Gene3D" id="3.40.50.720">
    <property type="entry name" value="NAD(P)-binding Rossmann-like Domain"/>
    <property type="match status" value="1"/>
</dbReference>
<dbReference type="InterPro" id="IPR036291">
    <property type="entry name" value="NAD(P)-bd_dom_sf"/>
</dbReference>
<feature type="domain" description="Enoyl reductase (ER)" evidence="1">
    <location>
        <begin position="19"/>
        <end position="346"/>
    </location>
</feature>
<dbReference type="RefSeq" id="WP_311504285.1">
    <property type="nucleotide sequence ID" value="NZ_JAVRHK010000013.1"/>
</dbReference>